<evidence type="ECO:0000259" key="3">
    <source>
        <dbReference type="Pfam" id="PF07885"/>
    </source>
</evidence>
<dbReference type="InterPro" id="IPR013099">
    <property type="entry name" value="K_chnl_dom"/>
</dbReference>
<feature type="transmembrane region" description="Helical" evidence="2">
    <location>
        <begin position="121"/>
        <end position="141"/>
    </location>
</feature>
<keyword evidence="4" id="KW-0813">Transport</keyword>
<organism evidence="4 5">
    <name type="scientific">Occultella aeris</name>
    <dbReference type="NCBI Taxonomy" id="2761496"/>
    <lineage>
        <taxon>Bacteria</taxon>
        <taxon>Bacillati</taxon>
        <taxon>Actinomycetota</taxon>
        <taxon>Actinomycetes</taxon>
        <taxon>Micrococcales</taxon>
        <taxon>Ruaniaceae</taxon>
        <taxon>Occultella</taxon>
    </lineage>
</organism>
<dbReference type="AlphaFoldDB" id="A0A7M4DDX7"/>
<dbReference type="Proteomes" id="UP000419743">
    <property type="component" value="Unassembled WGS sequence"/>
</dbReference>
<dbReference type="GO" id="GO:0034220">
    <property type="term" value="P:monoatomic ion transmembrane transport"/>
    <property type="evidence" value="ECO:0007669"/>
    <property type="project" value="UniProtKB-KW"/>
</dbReference>
<dbReference type="EMBL" id="CACRYJ010000006">
    <property type="protein sequence ID" value="VZO35091.1"/>
    <property type="molecule type" value="Genomic_DNA"/>
</dbReference>
<keyword evidence="5" id="KW-1185">Reference proteome</keyword>
<feature type="transmembrane region" description="Helical" evidence="2">
    <location>
        <begin position="21"/>
        <end position="41"/>
    </location>
</feature>
<protein>
    <submittedName>
        <fullName evidence="4">Voltage-gated potassium channel</fullName>
    </submittedName>
</protein>
<keyword evidence="2" id="KW-0472">Membrane</keyword>
<name>A0A7M4DDX7_9MICO</name>
<keyword evidence="4" id="KW-0406">Ion transport</keyword>
<evidence type="ECO:0000313" key="5">
    <source>
        <dbReference type="Proteomes" id="UP000419743"/>
    </source>
</evidence>
<keyword evidence="4" id="KW-0407">Ion channel</keyword>
<reference evidence="4 5" key="1">
    <citation type="submission" date="2019-11" db="EMBL/GenBank/DDBJ databases">
        <authorList>
            <person name="Criscuolo A."/>
        </authorList>
    </citation>
    <scope>NUCLEOTIDE SEQUENCE [LARGE SCALE GENOMIC DNA]</scope>
    <source>
        <strain evidence="4">CIP111667</strain>
    </source>
</reference>
<dbReference type="RefSeq" id="WP_156738894.1">
    <property type="nucleotide sequence ID" value="NZ_CACRYJ010000006.1"/>
</dbReference>
<keyword evidence="2" id="KW-0812">Transmembrane</keyword>
<dbReference type="Pfam" id="PF07885">
    <property type="entry name" value="Ion_trans_2"/>
    <property type="match status" value="1"/>
</dbReference>
<feature type="domain" description="Potassium channel" evidence="3">
    <location>
        <begin position="93"/>
        <end position="163"/>
    </location>
</feature>
<dbReference type="Gene3D" id="1.10.287.70">
    <property type="match status" value="1"/>
</dbReference>
<feature type="transmembrane region" description="Helical" evidence="2">
    <location>
        <begin position="153"/>
        <end position="174"/>
    </location>
</feature>
<feature type="transmembrane region" description="Helical" evidence="2">
    <location>
        <begin position="47"/>
        <end position="69"/>
    </location>
</feature>
<keyword evidence="2" id="KW-1133">Transmembrane helix</keyword>
<dbReference type="SUPFAM" id="SSF81324">
    <property type="entry name" value="Voltage-gated potassium channels"/>
    <property type="match status" value="1"/>
</dbReference>
<accession>A0A7M4DDX7</accession>
<evidence type="ECO:0000313" key="4">
    <source>
        <dbReference type="EMBL" id="VZO35091.1"/>
    </source>
</evidence>
<proteinExistence type="predicted"/>
<feature type="transmembrane region" description="Helical" evidence="2">
    <location>
        <begin position="81"/>
        <end position="101"/>
    </location>
</feature>
<sequence length="210" mass="22109">MRRRPPDVGGRDGADLRARSRWALLRPALSAVAVLVVYYALPLDGTSVGTLFALALGLTALAGMLSWQVRAIVRSKRPRLRAIEALATAVPFFLVLFAAVYVGLSRSDAAAFTETLDRTDALYFTVTTFATVGFGDIAPVAKEARIIAMIQMLAGMALLGGGLKLLLGAVRVGLTREPGRPGPTGTADPTGGGGDRPSPPDLSARRRPRA</sequence>
<comment type="caution">
    <text evidence="4">The sequence shown here is derived from an EMBL/GenBank/DDBJ whole genome shotgun (WGS) entry which is preliminary data.</text>
</comment>
<evidence type="ECO:0000256" key="2">
    <source>
        <dbReference type="SAM" id="Phobius"/>
    </source>
</evidence>
<feature type="region of interest" description="Disordered" evidence="1">
    <location>
        <begin position="176"/>
        <end position="210"/>
    </location>
</feature>
<evidence type="ECO:0000256" key="1">
    <source>
        <dbReference type="SAM" id="MobiDB-lite"/>
    </source>
</evidence>
<gene>
    <name evidence="4" type="ORF">HALOF300_00317</name>
</gene>